<dbReference type="EMBL" id="OKRB01000085">
    <property type="protein sequence ID" value="SPE20334.1"/>
    <property type="molecule type" value="Genomic_DNA"/>
</dbReference>
<organism evidence="1 2">
    <name type="scientific">Candidatus Sulfuritelmatomonas gaucii</name>
    <dbReference type="NCBI Taxonomy" id="2043161"/>
    <lineage>
        <taxon>Bacteria</taxon>
        <taxon>Pseudomonadati</taxon>
        <taxon>Acidobacteriota</taxon>
        <taxon>Terriglobia</taxon>
        <taxon>Terriglobales</taxon>
        <taxon>Acidobacteriaceae</taxon>
        <taxon>Candidatus Sulfuritelmatomonas</taxon>
    </lineage>
</organism>
<gene>
    <name evidence="1" type="ORF">SBA5_290188</name>
</gene>
<proteinExistence type="predicted"/>
<accession>A0A2N9LBB6</accession>
<dbReference type="AlphaFoldDB" id="A0A2N9LBB6"/>
<sequence length="86" mass="10025">MKCRVQGPLLYLKNFVRDLMNALGDRPPMQSAERQRSQNKKIESALRKIDLMLWHAYPLFFDKKITPFLSKCKGGNLTGTIQCRRI</sequence>
<evidence type="ECO:0000313" key="2">
    <source>
        <dbReference type="Proteomes" id="UP000239735"/>
    </source>
</evidence>
<name>A0A2N9LBB6_9BACT</name>
<evidence type="ECO:0000313" key="1">
    <source>
        <dbReference type="EMBL" id="SPE20334.1"/>
    </source>
</evidence>
<protein>
    <submittedName>
        <fullName evidence="1">Uncharacterized protein</fullName>
    </submittedName>
</protein>
<reference evidence="2" key="1">
    <citation type="submission" date="2018-02" db="EMBL/GenBank/DDBJ databases">
        <authorList>
            <person name="Hausmann B."/>
        </authorList>
    </citation>
    <scope>NUCLEOTIDE SEQUENCE [LARGE SCALE GENOMIC DNA]</scope>
    <source>
        <strain evidence="2">Peat soil MAG SbA5</strain>
    </source>
</reference>
<dbReference type="Proteomes" id="UP000239735">
    <property type="component" value="Unassembled WGS sequence"/>
</dbReference>